<evidence type="ECO:0000313" key="1">
    <source>
        <dbReference type="EMBL" id="KMP09214.1"/>
    </source>
</evidence>
<accession>A0A0J6YPS7</accession>
<sequence length="110" mass="11854">MCIGNGASWNVRSNDGGNQYKVCFRSPPPEGGCIRSITDCISGDHSLGPSSPPRYIADDAARVREIMPPLATVPGHTHTPQRSTPHKSLIITYANGSSTGTVKQKKRRHT</sequence>
<gene>
    <name evidence="1" type="ORF">CIRG_08895</name>
</gene>
<protein>
    <submittedName>
        <fullName evidence="1">Uncharacterized protein</fullName>
    </submittedName>
</protein>
<evidence type="ECO:0000313" key="2">
    <source>
        <dbReference type="Proteomes" id="UP000054565"/>
    </source>
</evidence>
<dbReference type="EMBL" id="DS028098">
    <property type="protein sequence ID" value="KMP09214.1"/>
    <property type="molecule type" value="Genomic_DNA"/>
</dbReference>
<reference evidence="2" key="1">
    <citation type="journal article" date="2010" name="Genome Res.">
        <title>Population genomic sequencing of Coccidioides fungi reveals recent hybridization and transposon control.</title>
        <authorList>
            <person name="Neafsey D.E."/>
            <person name="Barker B.M."/>
            <person name="Sharpton T.J."/>
            <person name="Stajich J.E."/>
            <person name="Park D.J."/>
            <person name="Whiston E."/>
            <person name="Hung C.-Y."/>
            <person name="McMahan C."/>
            <person name="White J."/>
            <person name="Sykes S."/>
            <person name="Heiman D."/>
            <person name="Young S."/>
            <person name="Zeng Q."/>
            <person name="Abouelleil A."/>
            <person name="Aftuck L."/>
            <person name="Bessette D."/>
            <person name="Brown A."/>
            <person name="FitzGerald M."/>
            <person name="Lui A."/>
            <person name="Macdonald J.P."/>
            <person name="Priest M."/>
            <person name="Orbach M.J."/>
            <person name="Galgiani J.N."/>
            <person name="Kirkland T.N."/>
            <person name="Cole G.T."/>
            <person name="Birren B.W."/>
            <person name="Henn M.R."/>
            <person name="Taylor J.W."/>
            <person name="Rounsley S.D."/>
        </authorList>
    </citation>
    <scope>NUCLEOTIDE SEQUENCE [LARGE SCALE GENOMIC DNA]</scope>
    <source>
        <strain evidence="2">RMSCC 2394</strain>
    </source>
</reference>
<dbReference type="Proteomes" id="UP000054565">
    <property type="component" value="Unassembled WGS sequence"/>
</dbReference>
<proteinExistence type="predicted"/>
<dbReference type="AlphaFoldDB" id="A0A0J6YPS7"/>
<organism evidence="1 2">
    <name type="scientific">Coccidioides immitis RMSCC 2394</name>
    <dbReference type="NCBI Taxonomy" id="404692"/>
    <lineage>
        <taxon>Eukaryota</taxon>
        <taxon>Fungi</taxon>
        <taxon>Dikarya</taxon>
        <taxon>Ascomycota</taxon>
        <taxon>Pezizomycotina</taxon>
        <taxon>Eurotiomycetes</taxon>
        <taxon>Eurotiomycetidae</taxon>
        <taxon>Onygenales</taxon>
        <taxon>Onygenaceae</taxon>
        <taxon>Coccidioides</taxon>
    </lineage>
</organism>
<name>A0A0J6YPS7_COCIT</name>